<feature type="signal peptide" evidence="2">
    <location>
        <begin position="1"/>
        <end position="24"/>
    </location>
</feature>
<evidence type="ECO:0000313" key="4">
    <source>
        <dbReference type="EMBL" id="KAJ0987829.1"/>
    </source>
</evidence>
<organism evidence="4 5">
    <name type="scientific">Dioscorea zingiberensis</name>
    <dbReference type="NCBI Taxonomy" id="325984"/>
    <lineage>
        <taxon>Eukaryota</taxon>
        <taxon>Viridiplantae</taxon>
        <taxon>Streptophyta</taxon>
        <taxon>Embryophyta</taxon>
        <taxon>Tracheophyta</taxon>
        <taxon>Spermatophyta</taxon>
        <taxon>Magnoliopsida</taxon>
        <taxon>Liliopsida</taxon>
        <taxon>Dioscoreales</taxon>
        <taxon>Dioscoreaceae</taxon>
        <taxon>Dioscorea</taxon>
    </lineage>
</organism>
<dbReference type="OrthoDB" id="1884773at2759"/>
<feature type="transmembrane region" description="Helical" evidence="1">
    <location>
        <begin position="177"/>
        <end position="199"/>
    </location>
</feature>
<feature type="domain" description="Bulb-type lectin" evidence="3">
    <location>
        <begin position="190"/>
        <end position="304"/>
    </location>
</feature>
<dbReference type="GO" id="GO:0051707">
    <property type="term" value="P:response to other organism"/>
    <property type="evidence" value="ECO:0007669"/>
    <property type="project" value="UniProtKB-ARBA"/>
</dbReference>
<comment type="caution">
    <text evidence="4">The sequence shown here is derived from an EMBL/GenBank/DDBJ whole genome shotgun (WGS) entry which is preliminary data.</text>
</comment>
<keyword evidence="5" id="KW-1185">Reference proteome</keyword>
<evidence type="ECO:0000259" key="3">
    <source>
        <dbReference type="PROSITE" id="PS50927"/>
    </source>
</evidence>
<dbReference type="InterPro" id="IPR001480">
    <property type="entry name" value="Bulb-type_lectin_dom"/>
</dbReference>
<evidence type="ECO:0000313" key="5">
    <source>
        <dbReference type="Proteomes" id="UP001085076"/>
    </source>
</evidence>
<feature type="chain" id="PRO_5038470336" description="Bulb-type lectin domain-containing protein" evidence="2">
    <location>
        <begin position="25"/>
        <end position="342"/>
    </location>
</feature>
<keyword evidence="1" id="KW-0812">Transmembrane</keyword>
<protein>
    <recommendedName>
        <fullName evidence="3">Bulb-type lectin domain-containing protein</fullName>
    </recommendedName>
</protein>
<dbReference type="AlphaFoldDB" id="A0A9D5HT56"/>
<sequence>MAIPRAVVALSLTLLLAVSPLCTAKFLLFSGETLYTGDFLAYAAYKFIMQDDCNLVLYDYDGPVWASNTGGLAKDCYATLQSDANLVIYTTNNRPVWASNTNRDQGYYVLILQKDRNVVIYGGAIWATNTHVDTASSAIVLNSKASIMEGFLPANATHGSNAAGIAMTNMVMAIPRAVVTLSLTLLLVASPLCTANYILYSGETLKSREALNWEWYTFIMQDDCNLVLYDKANPVWASNTGGLASQCYVTLQSDGNLVIYTTNKRPVWASNTNVGDGHYVLILQKDRNVVIYGGAIWATNTNVGVSSGAIFITSKASNKVGFFPANATHEAKAAGIAMVVNK</sequence>
<dbReference type="PROSITE" id="PS50927">
    <property type="entry name" value="BULB_LECTIN"/>
    <property type="match status" value="2"/>
</dbReference>
<dbReference type="Proteomes" id="UP001085076">
    <property type="component" value="Miscellaneous, Linkage group lg01"/>
</dbReference>
<dbReference type="Gene3D" id="2.90.10.10">
    <property type="entry name" value="Bulb-type lectin domain"/>
    <property type="match status" value="2"/>
</dbReference>
<reference evidence="4" key="2">
    <citation type="journal article" date="2022" name="Hortic Res">
        <title>The genome of Dioscorea zingiberensis sheds light on the biosynthesis, origin and evolution of the medicinally important diosgenin saponins.</title>
        <authorList>
            <person name="Li Y."/>
            <person name="Tan C."/>
            <person name="Li Z."/>
            <person name="Guo J."/>
            <person name="Li S."/>
            <person name="Chen X."/>
            <person name="Wang C."/>
            <person name="Dai X."/>
            <person name="Yang H."/>
            <person name="Song W."/>
            <person name="Hou L."/>
            <person name="Xu J."/>
            <person name="Tong Z."/>
            <person name="Xu A."/>
            <person name="Yuan X."/>
            <person name="Wang W."/>
            <person name="Yang Q."/>
            <person name="Chen L."/>
            <person name="Sun Z."/>
            <person name="Wang K."/>
            <person name="Pan B."/>
            <person name="Chen J."/>
            <person name="Bao Y."/>
            <person name="Liu F."/>
            <person name="Qi X."/>
            <person name="Gang D.R."/>
            <person name="Wen J."/>
            <person name="Li J."/>
        </authorList>
    </citation>
    <scope>NUCLEOTIDE SEQUENCE</scope>
    <source>
        <strain evidence="4">Dzin_1.0</strain>
    </source>
</reference>
<evidence type="ECO:0000256" key="2">
    <source>
        <dbReference type="SAM" id="SignalP"/>
    </source>
</evidence>
<dbReference type="SMART" id="SM00108">
    <property type="entry name" value="B_lectin"/>
    <property type="match status" value="2"/>
</dbReference>
<gene>
    <name evidence="4" type="ORF">J5N97_006185</name>
</gene>
<name>A0A9D5HT56_9LILI</name>
<keyword evidence="2" id="KW-0732">Signal</keyword>
<dbReference type="SUPFAM" id="SSF51110">
    <property type="entry name" value="alpha-D-mannose-specific plant lectins"/>
    <property type="match status" value="2"/>
</dbReference>
<reference evidence="4" key="1">
    <citation type="submission" date="2021-03" db="EMBL/GenBank/DDBJ databases">
        <authorList>
            <person name="Li Z."/>
            <person name="Yang C."/>
        </authorList>
    </citation>
    <scope>NUCLEOTIDE SEQUENCE</scope>
    <source>
        <strain evidence="4">Dzin_1.0</strain>
        <tissue evidence="4">Leaf</tissue>
    </source>
</reference>
<evidence type="ECO:0000256" key="1">
    <source>
        <dbReference type="SAM" id="Phobius"/>
    </source>
</evidence>
<keyword evidence="1" id="KW-0472">Membrane</keyword>
<feature type="domain" description="Bulb-type lectin" evidence="3">
    <location>
        <begin position="25"/>
        <end position="133"/>
    </location>
</feature>
<dbReference type="InterPro" id="IPR036426">
    <property type="entry name" value="Bulb-type_lectin_dom_sf"/>
</dbReference>
<dbReference type="EMBL" id="JAGGNH010000001">
    <property type="protein sequence ID" value="KAJ0987829.1"/>
    <property type="molecule type" value="Genomic_DNA"/>
</dbReference>
<proteinExistence type="predicted"/>
<dbReference type="CDD" id="cd00028">
    <property type="entry name" value="B_lectin"/>
    <property type="match status" value="2"/>
</dbReference>
<accession>A0A9D5HT56</accession>
<keyword evidence="1" id="KW-1133">Transmembrane helix</keyword>